<gene>
    <name evidence="8" type="ORF">nbrc107696_18280</name>
</gene>
<evidence type="ECO:0000256" key="2">
    <source>
        <dbReference type="ARBA" id="ARBA00022527"/>
    </source>
</evidence>
<dbReference type="CDD" id="cd14014">
    <property type="entry name" value="STKc_PknB_like"/>
    <property type="match status" value="1"/>
</dbReference>
<dbReference type="InterPro" id="IPR000719">
    <property type="entry name" value="Prot_kinase_dom"/>
</dbReference>
<dbReference type="EC" id="2.7.11.1" evidence="1"/>
<dbReference type="Proteomes" id="UP000444960">
    <property type="component" value="Unassembled WGS sequence"/>
</dbReference>
<sequence length="274" mass="29407">MQQGTVFGDYQIVSLLGSGGMGDVYLVDNTRLGRREALKVISGHGIDDPAYRDRFIAEARTAASLEHPSVVVINDLGIAPDGSPWFTMPHLHGHDLQTGRYTDTDLIRIARQIGDALDFAHSRGIVHRDVKPANIFQLKDENDGTARDTVLLDLGISQAVGDRSADSGFVGTLAYSAPELVDGRPASPASDQYALACTLYQLCTGRPPFAHAQPATVMLGHLRRQAPPLTDVHPSLAAFDAALRGALAKNPAQRYPNCRALSDAVTHALAPSIR</sequence>
<dbReference type="Gene3D" id="3.30.200.20">
    <property type="entry name" value="Phosphorylase Kinase, domain 1"/>
    <property type="match status" value="1"/>
</dbReference>
<dbReference type="SUPFAM" id="SSF56112">
    <property type="entry name" value="Protein kinase-like (PK-like)"/>
    <property type="match status" value="1"/>
</dbReference>
<evidence type="ECO:0000256" key="3">
    <source>
        <dbReference type="ARBA" id="ARBA00022679"/>
    </source>
</evidence>
<dbReference type="PANTHER" id="PTHR43289:SF6">
    <property type="entry name" value="SERINE_THREONINE-PROTEIN KINASE NEKL-3"/>
    <property type="match status" value="1"/>
</dbReference>
<evidence type="ECO:0000256" key="5">
    <source>
        <dbReference type="ARBA" id="ARBA00022777"/>
    </source>
</evidence>
<evidence type="ECO:0000313" key="8">
    <source>
        <dbReference type="EMBL" id="GEE01382.1"/>
    </source>
</evidence>
<accession>A0A7I9V846</accession>
<dbReference type="AlphaFoldDB" id="A0A7I9V846"/>
<dbReference type="GO" id="GO:0005524">
    <property type="term" value="F:ATP binding"/>
    <property type="evidence" value="ECO:0007669"/>
    <property type="project" value="UniProtKB-KW"/>
</dbReference>
<dbReference type="InterPro" id="IPR011009">
    <property type="entry name" value="Kinase-like_dom_sf"/>
</dbReference>
<dbReference type="PROSITE" id="PS50011">
    <property type="entry name" value="PROTEIN_KINASE_DOM"/>
    <property type="match status" value="1"/>
</dbReference>
<dbReference type="Pfam" id="PF00069">
    <property type="entry name" value="Pkinase"/>
    <property type="match status" value="1"/>
</dbReference>
<protein>
    <recommendedName>
        <fullName evidence="1">non-specific serine/threonine protein kinase</fullName>
        <ecNumber evidence="1">2.7.11.1</ecNumber>
    </recommendedName>
</protein>
<comment type="caution">
    <text evidence="8">The sequence shown here is derived from an EMBL/GenBank/DDBJ whole genome shotgun (WGS) entry which is preliminary data.</text>
</comment>
<dbReference type="GO" id="GO:0004674">
    <property type="term" value="F:protein serine/threonine kinase activity"/>
    <property type="evidence" value="ECO:0007669"/>
    <property type="project" value="UniProtKB-KW"/>
</dbReference>
<keyword evidence="2" id="KW-0723">Serine/threonine-protein kinase</keyword>
<keyword evidence="4" id="KW-0547">Nucleotide-binding</keyword>
<evidence type="ECO:0000256" key="6">
    <source>
        <dbReference type="ARBA" id="ARBA00022840"/>
    </source>
</evidence>
<dbReference type="EMBL" id="BJOV01000003">
    <property type="protein sequence ID" value="GEE01382.1"/>
    <property type="molecule type" value="Genomic_DNA"/>
</dbReference>
<evidence type="ECO:0000259" key="7">
    <source>
        <dbReference type="PROSITE" id="PS50011"/>
    </source>
</evidence>
<dbReference type="RefSeq" id="WP_228461411.1">
    <property type="nucleotide sequence ID" value="NZ_BJOV01000003.1"/>
</dbReference>
<proteinExistence type="predicted"/>
<dbReference type="PANTHER" id="PTHR43289">
    <property type="entry name" value="MITOGEN-ACTIVATED PROTEIN KINASE KINASE KINASE 20-RELATED"/>
    <property type="match status" value="1"/>
</dbReference>
<feature type="domain" description="Protein kinase" evidence="7">
    <location>
        <begin position="10"/>
        <end position="270"/>
    </location>
</feature>
<evidence type="ECO:0000256" key="1">
    <source>
        <dbReference type="ARBA" id="ARBA00012513"/>
    </source>
</evidence>
<evidence type="ECO:0000313" key="9">
    <source>
        <dbReference type="Proteomes" id="UP000444960"/>
    </source>
</evidence>
<keyword evidence="9" id="KW-1185">Reference proteome</keyword>
<dbReference type="SMART" id="SM00220">
    <property type="entry name" value="S_TKc"/>
    <property type="match status" value="1"/>
</dbReference>
<organism evidence="8 9">
    <name type="scientific">Gordonia spumicola</name>
    <dbReference type="NCBI Taxonomy" id="589161"/>
    <lineage>
        <taxon>Bacteria</taxon>
        <taxon>Bacillati</taxon>
        <taxon>Actinomycetota</taxon>
        <taxon>Actinomycetes</taxon>
        <taxon>Mycobacteriales</taxon>
        <taxon>Gordoniaceae</taxon>
        <taxon>Gordonia</taxon>
    </lineage>
</organism>
<keyword evidence="5" id="KW-0418">Kinase</keyword>
<reference evidence="9" key="1">
    <citation type="submission" date="2019-06" db="EMBL/GenBank/DDBJ databases">
        <title>Gordonia isolated from sludge of a wastewater treatment plant.</title>
        <authorList>
            <person name="Tamura T."/>
            <person name="Aoyama K."/>
            <person name="Kang Y."/>
            <person name="Saito S."/>
            <person name="Akiyama N."/>
            <person name="Yazawa K."/>
            <person name="Gonoi T."/>
            <person name="Mikami Y."/>
        </authorList>
    </citation>
    <scope>NUCLEOTIDE SEQUENCE [LARGE SCALE GENOMIC DNA]</scope>
    <source>
        <strain evidence="9">NBRC 107696</strain>
    </source>
</reference>
<evidence type="ECO:0000256" key="4">
    <source>
        <dbReference type="ARBA" id="ARBA00022741"/>
    </source>
</evidence>
<dbReference type="Gene3D" id="1.10.510.10">
    <property type="entry name" value="Transferase(Phosphotransferase) domain 1"/>
    <property type="match status" value="1"/>
</dbReference>
<keyword evidence="6" id="KW-0067">ATP-binding</keyword>
<name>A0A7I9V846_9ACTN</name>
<keyword evidence="3" id="KW-0808">Transferase</keyword>